<dbReference type="InterPro" id="IPR004099">
    <property type="entry name" value="Pyr_nucl-diS_OxRdtase_dimer"/>
</dbReference>
<evidence type="ECO:0000256" key="3">
    <source>
        <dbReference type="ARBA" id="ARBA00022630"/>
    </source>
</evidence>
<comment type="similarity">
    <text evidence="2">Belongs to the class-III pyridine nucleotide-disulfide oxidoreductase family.</text>
</comment>
<protein>
    <submittedName>
        <fullName evidence="8">SidA/IucD/PvdA family monooxygenase</fullName>
    </submittedName>
</protein>
<dbReference type="PRINTS" id="PR00411">
    <property type="entry name" value="PNDRDTASEI"/>
</dbReference>
<dbReference type="Pfam" id="PF02852">
    <property type="entry name" value="Pyr_redox_dim"/>
    <property type="match status" value="1"/>
</dbReference>
<dbReference type="Pfam" id="PF00581">
    <property type="entry name" value="Rhodanese"/>
    <property type="match status" value="1"/>
</dbReference>
<evidence type="ECO:0000313" key="8">
    <source>
        <dbReference type="EMBL" id="ECY9784087.1"/>
    </source>
</evidence>
<evidence type="ECO:0000256" key="1">
    <source>
        <dbReference type="ARBA" id="ARBA00001974"/>
    </source>
</evidence>
<dbReference type="SUPFAM" id="SSF52821">
    <property type="entry name" value="Rhodanese/Cell cycle control phosphatase"/>
    <property type="match status" value="1"/>
</dbReference>
<dbReference type="InterPro" id="IPR023753">
    <property type="entry name" value="FAD/NAD-binding_dom"/>
</dbReference>
<dbReference type="Proteomes" id="UP000489121">
    <property type="component" value="Unassembled WGS sequence"/>
</dbReference>
<dbReference type="InterPro" id="IPR016156">
    <property type="entry name" value="FAD/NAD-linked_Rdtase_dimer_sf"/>
</dbReference>
<dbReference type="SUPFAM" id="SSF55424">
    <property type="entry name" value="FAD/NAD-linked reductases, dimerisation (C-terminal) domain"/>
    <property type="match status" value="1"/>
</dbReference>
<gene>
    <name evidence="8" type="ORF">F6515_13930</name>
</gene>
<keyword evidence="3" id="KW-0285">Flavoprotein</keyword>
<dbReference type="PANTHER" id="PTHR43429">
    <property type="entry name" value="PYRIDINE NUCLEOTIDE-DISULFIDE OXIDOREDUCTASE DOMAIN-CONTAINING"/>
    <property type="match status" value="1"/>
</dbReference>
<keyword evidence="6" id="KW-0676">Redox-active center</keyword>
<evidence type="ECO:0000259" key="7">
    <source>
        <dbReference type="PROSITE" id="PS50206"/>
    </source>
</evidence>
<sequence length="557" mass="61342">MKIVIIGSVAAGTSVAAKARRNTEEAEIVVYDQDKDISYSICGIPYYIGEEVDELERLTPRNAEWFKKRYNVDIFTEHRVTSINPKTQTIEVENLQTGEKNVDTYDELVLATGAKPIVPEVFEAKELNENIFHVRNIQDARAIHSFIEKENPKKATIIGAGFIGLEMAEQLAHKGIEVTIIQRGNQVMKQMDPDMAFRVELELKKHQVNIQLNTTVTKVVNVERRIIKLETSQNQSLETELVILAAGVKPNTDLVQSIRIELGESGAIKVNKKMQTSVPHVYAVGDVAESFSVITGQSLYRPLGSTANKMGRIAGDVITGGALEHRGILGTGIVRVFDLTVAYTGISEKDAIEEGIDVAILYNIKPDHADYLGGKELTIKALADKSSGRIIGAQIIGQQGVDKRIDVIATAISFGAVAEDLFHLDLAYAPPFATTKDPILYTGMALDNAVNNGTPLMTPTELIQKQANGEKLQIIDTRSKKQYEKSNVEGAVHIPLGDLRARLMELDKELTTITYCNKGVTGNAAQNILLNEGFRDVYNLSGGNKNYQLIKQVMFSY</sequence>
<dbReference type="InterPro" id="IPR050260">
    <property type="entry name" value="FAD-bd_OxRdtase"/>
</dbReference>
<keyword evidence="8" id="KW-0503">Monooxygenase</keyword>
<dbReference type="GO" id="GO:0004497">
    <property type="term" value="F:monooxygenase activity"/>
    <property type="evidence" value="ECO:0007669"/>
    <property type="project" value="UniProtKB-KW"/>
</dbReference>
<proteinExistence type="inferred from homology"/>
<dbReference type="Pfam" id="PF07992">
    <property type="entry name" value="Pyr_redox_2"/>
    <property type="match status" value="1"/>
</dbReference>
<name>A0AAD2MH83_LISMN</name>
<comment type="caution">
    <text evidence="8">The sequence shown here is derived from an EMBL/GenBank/DDBJ whole genome shotgun (WGS) entry which is preliminary data.</text>
</comment>
<organism evidence="8 9">
    <name type="scientific">Listeria monocytogenes</name>
    <dbReference type="NCBI Taxonomy" id="1639"/>
    <lineage>
        <taxon>Bacteria</taxon>
        <taxon>Bacillati</taxon>
        <taxon>Bacillota</taxon>
        <taxon>Bacilli</taxon>
        <taxon>Bacillales</taxon>
        <taxon>Listeriaceae</taxon>
        <taxon>Listeria</taxon>
    </lineage>
</organism>
<evidence type="ECO:0000256" key="6">
    <source>
        <dbReference type="ARBA" id="ARBA00023284"/>
    </source>
</evidence>
<keyword evidence="5" id="KW-0560">Oxidoreductase</keyword>
<dbReference type="SUPFAM" id="SSF51905">
    <property type="entry name" value="FAD/NAD(P)-binding domain"/>
    <property type="match status" value="2"/>
</dbReference>
<evidence type="ECO:0000313" key="9">
    <source>
        <dbReference type="Proteomes" id="UP000489121"/>
    </source>
</evidence>
<dbReference type="PANTHER" id="PTHR43429:SF1">
    <property type="entry name" value="NAD(P)H SULFUR OXIDOREDUCTASE (COA-DEPENDENT)"/>
    <property type="match status" value="1"/>
</dbReference>
<dbReference type="Gene3D" id="3.50.50.60">
    <property type="entry name" value="FAD/NAD(P)-binding domain"/>
    <property type="match status" value="2"/>
</dbReference>
<comment type="cofactor">
    <cofactor evidence="1">
        <name>FAD</name>
        <dbReference type="ChEBI" id="CHEBI:57692"/>
    </cofactor>
</comment>
<evidence type="ECO:0000256" key="2">
    <source>
        <dbReference type="ARBA" id="ARBA00009130"/>
    </source>
</evidence>
<dbReference type="InterPro" id="IPR036873">
    <property type="entry name" value="Rhodanese-like_dom_sf"/>
</dbReference>
<dbReference type="PRINTS" id="PR00368">
    <property type="entry name" value="FADPNR"/>
</dbReference>
<dbReference type="Gene3D" id="3.40.250.10">
    <property type="entry name" value="Rhodanese-like domain"/>
    <property type="match status" value="1"/>
</dbReference>
<dbReference type="PROSITE" id="PS50206">
    <property type="entry name" value="RHODANESE_3"/>
    <property type="match status" value="1"/>
</dbReference>
<accession>A0AAD2MH83</accession>
<evidence type="ECO:0000256" key="4">
    <source>
        <dbReference type="ARBA" id="ARBA00022827"/>
    </source>
</evidence>
<dbReference type="InterPro" id="IPR036188">
    <property type="entry name" value="FAD/NAD-bd_sf"/>
</dbReference>
<dbReference type="EMBL" id="AALGDA010000069">
    <property type="protein sequence ID" value="ECY9784087.1"/>
    <property type="molecule type" value="Genomic_DNA"/>
</dbReference>
<keyword evidence="4" id="KW-0274">FAD</keyword>
<feature type="domain" description="Rhodanese" evidence="7">
    <location>
        <begin position="468"/>
        <end position="556"/>
    </location>
</feature>
<evidence type="ECO:0000256" key="5">
    <source>
        <dbReference type="ARBA" id="ARBA00023002"/>
    </source>
</evidence>
<dbReference type="AlphaFoldDB" id="A0AAD2MH83"/>
<dbReference type="SMART" id="SM00450">
    <property type="entry name" value="RHOD"/>
    <property type="match status" value="1"/>
</dbReference>
<dbReference type="InterPro" id="IPR001763">
    <property type="entry name" value="Rhodanese-like_dom"/>
</dbReference>
<reference evidence="8 9" key="1">
    <citation type="submission" date="2019-09" db="EMBL/GenBank/DDBJ databases">
        <authorList>
            <consortium name="PulseNet: The National Subtyping Network for Foodborne Disease Surveillance"/>
            <person name="Tarr C.L."/>
            <person name="Trees E."/>
            <person name="Katz L.S."/>
            <person name="Carleton-Romer H.A."/>
            <person name="Stroika S."/>
            <person name="Kucerova Z."/>
            <person name="Roache K.F."/>
            <person name="Sabol A.L."/>
            <person name="Besser J."/>
            <person name="Gerner-Smidt P."/>
        </authorList>
    </citation>
    <scope>NUCLEOTIDE SEQUENCE [LARGE SCALE GENOMIC DNA]</scope>
    <source>
        <strain evidence="8 9">PNUSAL005692</strain>
    </source>
</reference>